<dbReference type="Pfam" id="PF12728">
    <property type="entry name" value="HTH_17"/>
    <property type="match status" value="1"/>
</dbReference>
<organism evidence="2 3">
    <name type="scientific">Gordonia iterans</name>
    <dbReference type="NCBI Taxonomy" id="1004901"/>
    <lineage>
        <taxon>Bacteria</taxon>
        <taxon>Bacillati</taxon>
        <taxon>Actinomycetota</taxon>
        <taxon>Actinomycetes</taxon>
        <taxon>Mycobacteriales</taxon>
        <taxon>Gordoniaceae</taxon>
        <taxon>Gordonia</taxon>
    </lineage>
</organism>
<dbReference type="EMBL" id="CP027433">
    <property type="protein sequence ID" value="AVL98923.1"/>
    <property type="molecule type" value="Genomic_DNA"/>
</dbReference>
<evidence type="ECO:0000259" key="1">
    <source>
        <dbReference type="Pfam" id="PF12728"/>
    </source>
</evidence>
<keyword evidence="3" id="KW-1185">Reference proteome</keyword>
<accession>A0A2S0KB93</accession>
<dbReference type="InterPro" id="IPR009061">
    <property type="entry name" value="DNA-bd_dom_put_sf"/>
</dbReference>
<gene>
    <name evidence="2" type="ORF">C6V83_00125</name>
</gene>
<reference evidence="2 3" key="1">
    <citation type="submission" date="2018-03" db="EMBL/GenBank/DDBJ databases">
        <title>Characteristics and genome of n-alkane degrading marine bacteria Gordonia iterans isolated from crude oil contaminated in Tae-an, South Korea.</title>
        <authorList>
            <person name="Lee S.-S."/>
            <person name="Kim H."/>
        </authorList>
    </citation>
    <scope>NUCLEOTIDE SEQUENCE [LARGE SCALE GENOMIC DNA]</scope>
    <source>
        <strain evidence="2 3">Co17</strain>
    </source>
</reference>
<evidence type="ECO:0000313" key="3">
    <source>
        <dbReference type="Proteomes" id="UP000239814"/>
    </source>
</evidence>
<evidence type="ECO:0000313" key="2">
    <source>
        <dbReference type="EMBL" id="AVL98923.1"/>
    </source>
</evidence>
<protein>
    <recommendedName>
        <fullName evidence="1">Helix-turn-helix domain-containing protein</fullName>
    </recommendedName>
</protein>
<dbReference type="InterPro" id="IPR041657">
    <property type="entry name" value="HTH_17"/>
</dbReference>
<dbReference type="AlphaFoldDB" id="A0A2S0KB93"/>
<proteinExistence type="predicted"/>
<sequence length="80" mass="8757">MTAVVASLPVPPEGIEVDGGPVRPLYTFVTLAALLDVTPGTVRQMRHAGQLPPAVKVGNRVRWRPETIDRWLAEQEEGDQ</sequence>
<feature type="domain" description="Helix-turn-helix" evidence="1">
    <location>
        <begin position="25"/>
        <end position="75"/>
    </location>
</feature>
<dbReference type="KEGG" id="git:C6V83_00125"/>
<name>A0A2S0KB93_9ACTN</name>
<dbReference type="Proteomes" id="UP000239814">
    <property type="component" value="Chromosome"/>
</dbReference>
<dbReference type="RefSeq" id="WP_105940672.1">
    <property type="nucleotide sequence ID" value="NZ_CP027433.1"/>
</dbReference>
<dbReference type="OrthoDB" id="4330189at2"/>
<dbReference type="Gene3D" id="1.10.238.160">
    <property type="match status" value="1"/>
</dbReference>
<dbReference type="SUPFAM" id="SSF46955">
    <property type="entry name" value="Putative DNA-binding domain"/>
    <property type="match status" value="1"/>
</dbReference>